<dbReference type="Pfam" id="PF00877">
    <property type="entry name" value="NLPC_P60"/>
    <property type="match status" value="1"/>
</dbReference>
<evidence type="ECO:0000259" key="8">
    <source>
        <dbReference type="PROSITE" id="PS51935"/>
    </source>
</evidence>
<keyword evidence="3 9" id="KW-0378">Hydrolase</keyword>
<dbReference type="Proteomes" id="UP000199034">
    <property type="component" value="Unassembled WGS sequence"/>
</dbReference>
<dbReference type="AlphaFoldDB" id="A0A1G6PK32"/>
<keyword evidence="5" id="KW-0175">Coiled coil</keyword>
<dbReference type="GO" id="GO:0006508">
    <property type="term" value="P:proteolysis"/>
    <property type="evidence" value="ECO:0007669"/>
    <property type="project" value="UniProtKB-KW"/>
</dbReference>
<dbReference type="GO" id="GO:0008234">
    <property type="term" value="F:cysteine-type peptidase activity"/>
    <property type="evidence" value="ECO:0007669"/>
    <property type="project" value="UniProtKB-KW"/>
</dbReference>
<keyword evidence="7" id="KW-0732">Signal</keyword>
<evidence type="ECO:0000256" key="7">
    <source>
        <dbReference type="SAM" id="SignalP"/>
    </source>
</evidence>
<evidence type="ECO:0000313" key="10">
    <source>
        <dbReference type="Proteomes" id="UP000199034"/>
    </source>
</evidence>
<dbReference type="STRING" id="1045774.SAMN05421872_10446"/>
<feature type="signal peptide" evidence="7">
    <location>
        <begin position="1"/>
        <end position="20"/>
    </location>
</feature>
<dbReference type="SUPFAM" id="SSF54001">
    <property type="entry name" value="Cysteine proteinases"/>
    <property type="match status" value="1"/>
</dbReference>
<dbReference type="EMBL" id="FMZM01000004">
    <property type="protein sequence ID" value="SDC80419.1"/>
    <property type="molecule type" value="Genomic_DNA"/>
</dbReference>
<dbReference type="PANTHER" id="PTHR47359:SF3">
    <property type="entry name" value="NLP_P60 DOMAIN-CONTAINING PROTEIN-RELATED"/>
    <property type="match status" value="1"/>
</dbReference>
<gene>
    <name evidence="9" type="ORF">SAMN05421872_10446</name>
</gene>
<accession>A0A1G6PK32</accession>
<reference evidence="9 10" key="1">
    <citation type="submission" date="2016-10" db="EMBL/GenBank/DDBJ databases">
        <authorList>
            <person name="de Groot N.N."/>
        </authorList>
    </citation>
    <scope>NUCLEOTIDE SEQUENCE [LARGE SCALE GENOMIC DNA]</scope>
    <source>
        <strain evidence="9 10">CGMCC 4.6858</strain>
    </source>
</reference>
<evidence type="ECO:0000313" key="9">
    <source>
        <dbReference type="EMBL" id="SDC80419.1"/>
    </source>
</evidence>
<evidence type="ECO:0000256" key="6">
    <source>
        <dbReference type="SAM" id="MobiDB-lite"/>
    </source>
</evidence>
<keyword evidence="4" id="KW-0788">Thiol protease</keyword>
<evidence type="ECO:0000256" key="5">
    <source>
        <dbReference type="SAM" id="Coils"/>
    </source>
</evidence>
<dbReference type="InterPro" id="IPR000064">
    <property type="entry name" value="NLP_P60_dom"/>
</dbReference>
<proteinExistence type="inferred from homology"/>
<feature type="domain" description="NlpC/P60" evidence="8">
    <location>
        <begin position="317"/>
        <end position="437"/>
    </location>
</feature>
<feature type="chain" id="PRO_5039244354" evidence="7">
    <location>
        <begin position="21"/>
        <end position="437"/>
    </location>
</feature>
<organism evidence="9 10">
    <name type="scientific">Nocardioides lianchengensis</name>
    <dbReference type="NCBI Taxonomy" id="1045774"/>
    <lineage>
        <taxon>Bacteria</taxon>
        <taxon>Bacillati</taxon>
        <taxon>Actinomycetota</taxon>
        <taxon>Actinomycetes</taxon>
        <taxon>Propionibacteriales</taxon>
        <taxon>Nocardioidaceae</taxon>
        <taxon>Nocardioides</taxon>
    </lineage>
</organism>
<sequence>MRRIGTVAGLTLAIALLTGAAGLGIAAADETTDVPTQAEVEQAEGAARTAAGSVAEVQARLAVASSRLEAAAVTAARAAEAYNGARWRADQARKAADAAQVRSTEAAAAQEELRDVYADLVVSGYQQTPQLAALAALTDADGIGSALETASTLRAGQTALDERYDELRAGTVLADIAADKAEDARTEADRAERDARAARDAATSAAARADAEAAAVAAEKTRLVADLARLQHVSVSLATRRQAGLEEQARQAAAAAAERQARQQARQQARRAAAQAAANQAAEAAAAQEADDTEDSDDTEPAEAPPVEEPADAPAPSAGVPAVLAFARAQLGEPYRWAASGPDAWDCSGLTAGAWAAAGKSLPHYSVAQYEQSTPISSSDLRPGDLVFWGDSSSPSSIYHVALYAGDGKIIHAPRTGKPVTEESMYYWIPPNFFARP</sequence>
<evidence type="ECO:0000256" key="4">
    <source>
        <dbReference type="ARBA" id="ARBA00022807"/>
    </source>
</evidence>
<keyword evidence="10" id="KW-1185">Reference proteome</keyword>
<feature type="coiled-coil region" evidence="5">
    <location>
        <begin position="174"/>
        <end position="201"/>
    </location>
</feature>
<dbReference type="PROSITE" id="PS51935">
    <property type="entry name" value="NLPC_P60"/>
    <property type="match status" value="1"/>
</dbReference>
<protein>
    <submittedName>
        <fullName evidence="9">Cell wall-associated hydrolase, NlpC family</fullName>
    </submittedName>
</protein>
<dbReference type="RefSeq" id="WP_090853651.1">
    <property type="nucleotide sequence ID" value="NZ_FMZM01000004.1"/>
</dbReference>
<evidence type="ECO:0000256" key="3">
    <source>
        <dbReference type="ARBA" id="ARBA00022801"/>
    </source>
</evidence>
<evidence type="ECO:0000256" key="1">
    <source>
        <dbReference type="ARBA" id="ARBA00007074"/>
    </source>
</evidence>
<dbReference type="PANTHER" id="PTHR47359">
    <property type="entry name" value="PEPTIDOGLYCAN DL-ENDOPEPTIDASE CWLO"/>
    <property type="match status" value="1"/>
</dbReference>
<dbReference type="InterPro" id="IPR038765">
    <property type="entry name" value="Papain-like_cys_pep_sf"/>
</dbReference>
<evidence type="ECO:0000256" key="2">
    <source>
        <dbReference type="ARBA" id="ARBA00022670"/>
    </source>
</evidence>
<dbReference type="Gene3D" id="3.90.1720.10">
    <property type="entry name" value="endopeptidase domain like (from Nostoc punctiforme)"/>
    <property type="match status" value="1"/>
</dbReference>
<dbReference type="InterPro" id="IPR051794">
    <property type="entry name" value="PG_Endopeptidase_C40"/>
</dbReference>
<name>A0A1G6PK32_9ACTN</name>
<feature type="region of interest" description="Disordered" evidence="6">
    <location>
        <begin position="256"/>
        <end position="317"/>
    </location>
</feature>
<feature type="compositionally biased region" description="Low complexity" evidence="6">
    <location>
        <begin position="256"/>
        <end position="288"/>
    </location>
</feature>
<comment type="similarity">
    <text evidence="1">Belongs to the peptidase C40 family.</text>
</comment>
<feature type="compositionally biased region" description="Acidic residues" evidence="6">
    <location>
        <begin position="289"/>
        <end position="301"/>
    </location>
</feature>
<keyword evidence="2" id="KW-0645">Protease</keyword>
<dbReference type="OrthoDB" id="5177647at2"/>